<evidence type="ECO:0000313" key="2">
    <source>
        <dbReference type="Proteomes" id="UP000316798"/>
    </source>
</evidence>
<dbReference type="AlphaFoldDB" id="A0A515DH23"/>
<protein>
    <recommendedName>
        <fullName evidence="3">DUF4145 domain-containing protein</fullName>
    </recommendedName>
</protein>
<reference evidence="1 2" key="1">
    <citation type="submission" date="2019-01" db="EMBL/GenBank/DDBJ databases">
        <title>Genomic insights into a novel species Rhodoferax sp.</title>
        <authorList>
            <person name="Jin L."/>
        </authorList>
    </citation>
    <scope>NUCLEOTIDE SEQUENCE [LARGE SCALE GENOMIC DNA]</scope>
    <source>
        <strain evidence="1 2">CHu59-6-5</strain>
    </source>
</reference>
<dbReference type="OrthoDB" id="1550933at2"/>
<gene>
    <name evidence="1" type="ORF">EUB48_08955</name>
</gene>
<dbReference type="KEGG" id="rhf:EUB48_08955"/>
<accession>A0A515DH23</accession>
<dbReference type="Proteomes" id="UP000316798">
    <property type="component" value="Chromosome"/>
</dbReference>
<name>A0A515DH23_9BURK</name>
<sequence length="146" mass="17158">MTESHQQDERWAHLVALDNELLKGGVILSEWCSFIVREADLAFVHGAHLASILTAVSGIETYLRSEYSETGRKRLVELINRAPIHEALKKDLHLLRKYRNKWVHIDEPWNDKTLLERPEGTERELEKMALFAARLLRRTIYENQWI</sequence>
<dbReference type="EMBL" id="CP035503">
    <property type="protein sequence ID" value="QDL39721.1"/>
    <property type="molecule type" value="Genomic_DNA"/>
</dbReference>
<evidence type="ECO:0008006" key="3">
    <source>
        <dbReference type="Google" id="ProtNLM"/>
    </source>
</evidence>
<proteinExistence type="predicted"/>
<evidence type="ECO:0000313" key="1">
    <source>
        <dbReference type="EMBL" id="QDL39721.1"/>
    </source>
</evidence>
<organism evidence="1 2">
    <name type="scientific">Rhodoferax sediminis</name>
    <dbReference type="NCBI Taxonomy" id="2509614"/>
    <lineage>
        <taxon>Bacteria</taxon>
        <taxon>Pseudomonadati</taxon>
        <taxon>Pseudomonadota</taxon>
        <taxon>Betaproteobacteria</taxon>
        <taxon>Burkholderiales</taxon>
        <taxon>Comamonadaceae</taxon>
        <taxon>Rhodoferax</taxon>
    </lineage>
</organism>
<dbReference type="RefSeq" id="WP_142818555.1">
    <property type="nucleotide sequence ID" value="NZ_CP035503.1"/>
</dbReference>
<keyword evidence="2" id="KW-1185">Reference proteome</keyword>